<dbReference type="Pfam" id="PF00440">
    <property type="entry name" value="TetR_N"/>
    <property type="match status" value="1"/>
</dbReference>
<dbReference type="Proteomes" id="UP000199628">
    <property type="component" value="Unassembled WGS sequence"/>
</dbReference>
<evidence type="ECO:0000256" key="3">
    <source>
        <dbReference type="ARBA" id="ARBA00023163"/>
    </source>
</evidence>
<accession>A0A1G6LF79</accession>
<keyword evidence="1" id="KW-0805">Transcription regulation</keyword>
<dbReference type="PRINTS" id="PR00455">
    <property type="entry name" value="HTHTETR"/>
</dbReference>
<sequence length="209" mass="23400">MNESEKPTPQDRRSKATQTRIIRATITCLDRLGYAETTFARIQARAGVSRGAITHHFPTRQALVAATAMELLANALGPVERRATSADRPEPVRDLITRAWDQVVNSAGGRAMVEILVACRTDKELYRLLEQRLHDWDAQSRASITHAYRGAGVDPDDAELLWSMTRNFLRGLVLHEKFVSDTAYLARMVARFADLMETQLVALPAKDMP</sequence>
<organism evidence="6 7">
    <name type="scientific">Ruegeria marina</name>
    <dbReference type="NCBI Taxonomy" id="639004"/>
    <lineage>
        <taxon>Bacteria</taxon>
        <taxon>Pseudomonadati</taxon>
        <taxon>Pseudomonadota</taxon>
        <taxon>Alphaproteobacteria</taxon>
        <taxon>Rhodobacterales</taxon>
        <taxon>Roseobacteraceae</taxon>
        <taxon>Ruegeria</taxon>
    </lineage>
</organism>
<dbReference type="PANTHER" id="PTHR30055:SF234">
    <property type="entry name" value="HTH-TYPE TRANSCRIPTIONAL REGULATOR BETI"/>
    <property type="match status" value="1"/>
</dbReference>
<evidence type="ECO:0000313" key="6">
    <source>
        <dbReference type="EMBL" id="SDC41864.1"/>
    </source>
</evidence>
<evidence type="ECO:0000259" key="5">
    <source>
        <dbReference type="PROSITE" id="PS50977"/>
    </source>
</evidence>
<dbReference type="SUPFAM" id="SSF48498">
    <property type="entry name" value="Tetracyclin repressor-like, C-terminal domain"/>
    <property type="match status" value="1"/>
</dbReference>
<dbReference type="InterPro" id="IPR050109">
    <property type="entry name" value="HTH-type_TetR-like_transc_reg"/>
</dbReference>
<keyword evidence="7" id="KW-1185">Reference proteome</keyword>
<gene>
    <name evidence="6" type="ORF">SAMN04488239_102226</name>
</gene>
<dbReference type="SUPFAM" id="SSF46689">
    <property type="entry name" value="Homeodomain-like"/>
    <property type="match status" value="1"/>
</dbReference>
<dbReference type="InterPro" id="IPR036271">
    <property type="entry name" value="Tet_transcr_reg_TetR-rel_C_sf"/>
</dbReference>
<dbReference type="GO" id="GO:0003700">
    <property type="term" value="F:DNA-binding transcription factor activity"/>
    <property type="evidence" value="ECO:0007669"/>
    <property type="project" value="TreeGrafter"/>
</dbReference>
<protein>
    <submittedName>
        <fullName evidence="6">Transcriptional regulator, TetR family</fullName>
    </submittedName>
</protein>
<dbReference type="STRING" id="639004.SAMN04488239_102226"/>
<dbReference type="EMBL" id="FMZV01000002">
    <property type="protein sequence ID" value="SDC41864.1"/>
    <property type="molecule type" value="Genomic_DNA"/>
</dbReference>
<keyword evidence="3" id="KW-0804">Transcription</keyword>
<feature type="DNA-binding region" description="H-T-H motif" evidence="4">
    <location>
        <begin position="38"/>
        <end position="57"/>
    </location>
</feature>
<evidence type="ECO:0000313" key="7">
    <source>
        <dbReference type="Proteomes" id="UP000199628"/>
    </source>
</evidence>
<dbReference type="OrthoDB" id="9805134at2"/>
<feature type="domain" description="HTH tetR-type" evidence="5">
    <location>
        <begin position="15"/>
        <end position="75"/>
    </location>
</feature>
<dbReference type="GO" id="GO:0000976">
    <property type="term" value="F:transcription cis-regulatory region binding"/>
    <property type="evidence" value="ECO:0007669"/>
    <property type="project" value="TreeGrafter"/>
</dbReference>
<name>A0A1G6LF79_9RHOB</name>
<evidence type="ECO:0000256" key="1">
    <source>
        <dbReference type="ARBA" id="ARBA00023015"/>
    </source>
</evidence>
<dbReference type="InterPro" id="IPR009057">
    <property type="entry name" value="Homeodomain-like_sf"/>
</dbReference>
<dbReference type="InterPro" id="IPR001647">
    <property type="entry name" value="HTH_TetR"/>
</dbReference>
<evidence type="ECO:0000256" key="4">
    <source>
        <dbReference type="PROSITE-ProRule" id="PRU00335"/>
    </source>
</evidence>
<dbReference type="AlphaFoldDB" id="A0A1G6LF79"/>
<dbReference type="RefSeq" id="WP_093027760.1">
    <property type="nucleotide sequence ID" value="NZ_FMZV01000002.1"/>
</dbReference>
<dbReference type="PANTHER" id="PTHR30055">
    <property type="entry name" value="HTH-TYPE TRANSCRIPTIONAL REGULATOR RUTR"/>
    <property type="match status" value="1"/>
</dbReference>
<keyword evidence="2 4" id="KW-0238">DNA-binding</keyword>
<reference evidence="7" key="1">
    <citation type="submission" date="2016-10" db="EMBL/GenBank/DDBJ databases">
        <authorList>
            <person name="Varghese N."/>
            <person name="Submissions S."/>
        </authorList>
    </citation>
    <scope>NUCLEOTIDE SEQUENCE [LARGE SCALE GENOMIC DNA]</scope>
    <source>
        <strain evidence="7">CGMCC 1.9108</strain>
    </source>
</reference>
<proteinExistence type="predicted"/>
<evidence type="ECO:0000256" key="2">
    <source>
        <dbReference type="ARBA" id="ARBA00023125"/>
    </source>
</evidence>
<dbReference type="Gene3D" id="1.10.357.10">
    <property type="entry name" value="Tetracycline Repressor, domain 2"/>
    <property type="match status" value="1"/>
</dbReference>
<dbReference type="PROSITE" id="PS50977">
    <property type="entry name" value="HTH_TETR_2"/>
    <property type="match status" value="1"/>
</dbReference>